<dbReference type="NCBIfam" id="NF004846">
    <property type="entry name" value="PRK06197.1"/>
    <property type="match status" value="1"/>
</dbReference>
<reference evidence="3 4" key="1">
    <citation type="submission" date="2024-10" db="EMBL/GenBank/DDBJ databases">
        <title>The Natural Products Discovery Center: Release of the First 8490 Sequenced Strains for Exploring Actinobacteria Biosynthetic Diversity.</title>
        <authorList>
            <person name="Kalkreuter E."/>
            <person name="Kautsar S.A."/>
            <person name="Yang D."/>
            <person name="Bader C.D."/>
            <person name="Teijaro C.N."/>
            <person name="Fluegel L."/>
            <person name="Davis C.M."/>
            <person name="Simpson J.R."/>
            <person name="Lauterbach L."/>
            <person name="Steele A.D."/>
            <person name="Gui C."/>
            <person name="Meng S."/>
            <person name="Li G."/>
            <person name="Viehrig K."/>
            <person name="Ye F."/>
            <person name="Su P."/>
            <person name="Kiefer A.F."/>
            <person name="Nichols A."/>
            <person name="Cepeda A.J."/>
            <person name="Yan W."/>
            <person name="Fan B."/>
            <person name="Jiang Y."/>
            <person name="Adhikari A."/>
            <person name="Zheng C.-J."/>
            <person name="Schuster L."/>
            <person name="Cowan T.M."/>
            <person name="Smanski M.J."/>
            <person name="Chevrette M.G."/>
            <person name="De Carvalho L.P.S."/>
            <person name="Shen B."/>
        </authorList>
    </citation>
    <scope>NUCLEOTIDE SEQUENCE [LARGE SCALE GENOMIC DNA]</scope>
    <source>
        <strain evidence="3 4">NPDC004045</strain>
    </source>
</reference>
<dbReference type="SUPFAM" id="SSF51735">
    <property type="entry name" value="NAD(P)-binding Rossmann-fold domains"/>
    <property type="match status" value="1"/>
</dbReference>
<evidence type="ECO:0000259" key="2">
    <source>
        <dbReference type="SMART" id="SM00822"/>
    </source>
</evidence>
<dbReference type="PRINTS" id="PR00081">
    <property type="entry name" value="GDHRDH"/>
</dbReference>
<gene>
    <name evidence="3" type="ORF">ACFYTF_25235</name>
</gene>
<evidence type="ECO:0000256" key="1">
    <source>
        <dbReference type="ARBA" id="ARBA00023002"/>
    </source>
</evidence>
<evidence type="ECO:0000313" key="3">
    <source>
        <dbReference type="EMBL" id="MFF0546145.1"/>
    </source>
</evidence>
<dbReference type="SMART" id="SM00822">
    <property type="entry name" value="PKS_KR"/>
    <property type="match status" value="1"/>
</dbReference>
<name>A0ABW6PUN5_9NOCA</name>
<dbReference type="Proteomes" id="UP001601444">
    <property type="component" value="Unassembled WGS sequence"/>
</dbReference>
<dbReference type="InterPro" id="IPR002347">
    <property type="entry name" value="SDR_fam"/>
</dbReference>
<feature type="domain" description="Ketoreductase" evidence="2">
    <location>
        <begin position="15"/>
        <end position="212"/>
    </location>
</feature>
<keyword evidence="1" id="KW-0560">Oxidoreductase</keyword>
<evidence type="ECO:0000313" key="4">
    <source>
        <dbReference type="Proteomes" id="UP001601444"/>
    </source>
</evidence>
<dbReference type="PANTHER" id="PTHR43157:SF31">
    <property type="entry name" value="PHOSPHATIDYLINOSITOL-GLYCAN BIOSYNTHESIS CLASS F PROTEIN"/>
    <property type="match status" value="1"/>
</dbReference>
<keyword evidence="4" id="KW-1185">Reference proteome</keyword>
<dbReference type="Gene3D" id="3.40.50.720">
    <property type="entry name" value="NAD(P)-binding Rossmann-like Domain"/>
    <property type="match status" value="1"/>
</dbReference>
<organism evidence="3 4">
    <name type="scientific">Nocardia thailandica</name>
    <dbReference type="NCBI Taxonomy" id="257275"/>
    <lineage>
        <taxon>Bacteria</taxon>
        <taxon>Bacillati</taxon>
        <taxon>Actinomycetota</taxon>
        <taxon>Actinomycetes</taxon>
        <taxon>Mycobacteriales</taxon>
        <taxon>Nocardiaceae</taxon>
        <taxon>Nocardia</taxon>
    </lineage>
</organism>
<dbReference type="RefSeq" id="WP_387702592.1">
    <property type="nucleotide sequence ID" value="NZ_JBIAMX010000019.1"/>
</dbReference>
<dbReference type="EMBL" id="JBIAMX010000019">
    <property type="protein sequence ID" value="MFF0546145.1"/>
    <property type="molecule type" value="Genomic_DNA"/>
</dbReference>
<dbReference type="InterPro" id="IPR036291">
    <property type="entry name" value="NAD(P)-bd_dom_sf"/>
</dbReference>
<comment type="caution">
    <text evidence="3">The sequence shown here is derived from an EMBL/GenBank/DDBJ whole genome shotgun (WGS) entry which is preliminary data.</text>
</comment>
<proteinExistence type="predicted"/>
<dbReference type="CDD" id="cd05327">
    <property type="entry name" value="retinol-DH_like_SDR_c_like"/>
    <property type="match status" value="1"/>
</dbReference>
<dbReference type="InterPro" id="IPR057326">
    <property type="entry name" value="KR_dom"/>
</dbReference>
<protein>
    <submittedName>
        <fullName evidence="3">Oxidoreductase</fullName>
    </submittedName>
</protein>
<sequence>MTTWTAADIPDQTGRTFVVTGANSGLGAATAQALARAGARVILACRDTAKGDRVADAIGGRAHVHALDLADLQSVRDFADTAPRFDVLINNAGVMNPPLTRTADGFELQFGTNHLGHFALTKLLLDKIADRVVTVASFAHTWGRIDLDDPNYERRRYIPPLAYGQSKLANLLMAFELQRRLTAAGSPVRSVAAHPGYADTPLVDSPVAWLGNKLFAQRPAQGALPTLYAATADIEPGGYYGPDGWFGMRGHPAPAKSSDRARDPMLARALWELSEKLTGTV</sequence>
<accession>A0ABW6PUN5</accession>
<dbReference type="PANTHER" id="PTHR43157">
    <property type="entry name" value="PHOSPHATIDYLINOSITOL-GLYCAN BIOSYNTHESIS CLASS F PROTEIN-RELATED"/>
    <property type="match status" value="1"/>
</dbReference>
<dbReference type="Pfam" id="PF00106">
    <property type="entry name" value="adh_short"/>
    <property type="match status" value="1"/>
</dbReference>